<dbReference type="EMBL" id="CP029186">
    <property type="protein sequence ID" value="AWH84696.1"/>
    <property type="molecule type" value="Genomic_DNA"/>
</dbReference>
<feature type="transmembrane region" description="Helical" evidence="6">
    <location>
        <begin position="26"/>
        <end position="55"/>
    </location>
</feature>
<dbReference type="KEGG" id="falb:HYN59_05980"/>
<sequence length="165" mass="18802">MKDPLYYRTDLLATKGQRLANLIIDFIFRFVLIFAFGMLAGLLTAVGYDGLYIWIQNPGTWSEYLIEWGLLVVYYLLMEMTTQRTIGKLITGTKVVMEDGSKPPAGTIALRTLCRLIPFDAFSFLGDRGWHDSITHTYVVDVKKYNAAKHLEDSFAEIGSEIKYQ</sequence>
<evidence type="ECO:0000256" key="2">
    <source>
        <dbReference type="ARBA" id="ARBA00022475"/>
    </source>
</evidence>
<comment type="subcellular location">
    <subcellularLocation>
        <location evidence="1">Cell membrane</location>
        <topology evidence="1">Multi-pass membrane protein</topology>
    </subcellularLocation>
</comment>
<dbReference type="AlphaFoldDB" id="A0A2S1QWB6"/>
<dbReference type="Pfam" id="PF06271">
    <property type="entry name" value="RDD"/>
    <property type="match status" value="1"/>
</dbReference>
<accession>A0A2S1QWB6</accession>
<organism evidence="8 9">
    <name type="scientific">Flavobacterium album</name>
    <dbReference type="NCBI Taxonomy" id="2175091"/>
    <lineage>
        <taxon>Bacteria</taxon>
        <taxon>Pseudomonadati</taxon>
        <taxon>Bacteroidota</taxon>
        <taxon>Flavobacteriia</taxon>
        <taxon>Flavobacteriales</taxon>
        <taxon>Flavobacteriaceae</taxon>
        <taxon>Flavobacterium</taxon>
    </lineage>
</organism>
<evidence type="ECO:0000256" key="6">
    <source>
        <dbReference type="SAM" id="Phobius"/>
    </source>
</evidence>
<evidence type="ECO:0000256" key="4">
    <source>
        <dbReference type="ARBA" id="ARBA00022989"/>
    </source>
</evidence>
<keyword evidence="9" id="KW-1185">Reference proteome</keyword>
<evidence type="ECO:0000259" key="7">
    <source>
        <dbReference type="Pfam" id="PF06271"/>
    </source>
</evidence>
<gene>
    <name evidence="8" type="ORF">HYN59_05980</name>
</gene>
<dbReference type="InterPro" id="IPR010432">
    <property type="entry name" value="RDD"/>
</dbReference>
<dbReference type="OrthoDB" id="762068at2"/>
<keyword evidence="3 6" id="KW-0812">Transmembrane</keyword>
<name>A0A2S1QWB6_9FLAO</name>
<dbReference type="GO" id="GO:0005886">
    <property type="term" value="C:plasma membrane"/>
    <property type="evidence" value="ECO:0007669"/>
    <property type="project" value="UniProtKB-SubCell"/>
</dbReference>
<dbReference type="RefSeq" id="WP_108777402.1">
    <property type="nucleotide sequence ID" value="NZ_CP029186.1"/>
</dbReference>
<dbReference type="InterPro" id="IPR051791">
    <property type="entry name" value="Pra-immunoreactive"/>
</dbReference>
<evidence type="ECO:0000256" key="5">
    <source>
        <dbReference type="ARBA" id="ARBA00023136"/>
    </source>
</evidence>
<dbReference type="PANTHER" id="PTHR36115:SF4">
    <property type="entry name" value="MEMBRANE PROTEIN"/>
    <property type="match status" value="1"/>
</dbReference>
<feature type="domain" description="RDD" evidence="7">
    <location>
        <begin position="13"/>
        <end position="124"/>
    </location>
</feature>
<reference evidence="8 9" key="1">
    <citation type="submission" date="2018-04" db="EMBL/GenBank/DDBJ databases">
        <title>Genome sequencing of Flavobacterium sp. HYN0059.</title>
        <authorList>
            <person name="Yi H."/>
            <person name="Baek C."/>
        </authorList>
    </citation>
    <scope>NUCLEOTIDE SEQUENCE [LARGE SCALE GENOMIC DNA]</scope>
    <source>
        <strain evidence="8 9">HYN0059</strain>
    </source>
</reference>
<evidence type="ECO:0000313" key="8">
    <source>
        <dbReference type="EMBL" id="AWH84696.1"/>
    </source>
</evidence>
<evidence type="ECO:0000256" key="1">
    <source>
        <dbReference type="ARBA" id="ARBA00004651"/>
    </source>
</evidence>
<keyword evidence="2" id="KW-1003">Cell membrane</keyword>
<protein>
    <submittedName>
        <fullName evidence="8">RDD family protein</fullName>
    </submittedName>
</protein>
<keyword evidence="4 6" id="KW-1133">Transmembrane helix</keyword>
<evidence type="ECO:0000256" key="3">
    <source>
        <dbReference type="ARBA" id="ARBA00022692"/>
    </source>
</evidence>
<keyword evidence="5 6" id="KW-0472">Membrane</keyword>
<dbReference type="Proteomes" id="UP000244929">
    <property type="component" value="Chromosome"/>
</dbReference>
<feature type="transmembrane region" description="Helical" evidence="6">
    <location>
        <begin position="61"/>
        <end position="78"/>
    </location>
</feature>
<proteinExistence type="predicted"/>
<evidence type="ECO:0000313" key="9">
    <source>
        <dbReference type="Proteomes" id="UP000244929"/>
    </source>
</evidence>
<dbReference type="PANTHER" id="PTHR36115">
    <property type="entry name" value="PROLINE-RICH ANTIGEN HOMOLOG-RELATED"/>
    <property type="match status" value="1"/>
</dbReference>